<keyword evidence="9" id="KW-0031">Aminopeptidase</keyword>
<keyword evidence="7" id="KW-0464">Manganese</keyword>
<dbReference type="Pfam" id="PF05195">
    <property type="entry name" value="AMP_N"/>
    <property type="match status" value="1"/>
</dbReference>
<evidence type="ECO:0000256" key="3">
    <source>
        <dbReference type="ARBA" id="ARBA00008766"/>
    </source>
</evidence>
<name>A0ABZ3H7R0_9BACT</name>
<evidence type="ECO:0000256" key="2">
    <source>
        <dbReference type="ARBA" id="ARBA00001936"/>
    </source>
</evidence>
<dbReference type="InterPro" id="IPR029149">
    <property type="entry name" value="Creatin/AminoP/Spt16_N"/>
</dbReference>
<keyword evidence="6" id="KW-0378">Hydrolase</keyword>
<accession>A0ABZ3H7R0</accession>
<comment type="similarity">
    <text evidence="3">Belongs to the peptidase M24B family.</text>
</comment>
<dbReference type="PANTHER" id="PTHR43226:SF4">
    <property type="entry name" value="XAA-PRO AMINOPEPTIDASE 3"/>
    <property type="match status" value="1"/>
</dbReference>
<proteinExistence type="inferred from homology"/>
<keyword evidence="9" id="KW-0645">Protease</keyword>
<comment type="cofactor">
    <cofactor evidence="2">
        <name>Mn(2+)</name>
        <dbReference type="ChEBI" id="CHEBI:29035"/>
    </cofactor>
</comment>
<dbReference type="InterPro" id="IPR036005">
    <property type="entry name" value="Creatinase/aminopeptidase-like"/>
</dbReference>
<dbReference type="Pfam" id="PF00557">
    <property type="entry name" value="Peptidase_M24"/>
    <property type="match status" value="1"/>
</dbReference>
<dbReference type="SUPFAM" id="SSF53092">
    <property type="entry name" value="Creatinase/prolidase N-terminal domain"/>
    <property type="match status" value="1"/>
</dbReference>
<dbReference type="EMBL" id="CP147920">
    <property type="protein sequence ID" value="XAU14585.1"/>
    <property type="molecule type" value="Genomic_DNA"/>
</dbReference>
<dbReference type="InterPro" id="IPR000994">
    <property type="entry name" value="Pept_M24"/>
</dbReference>
<gene>
    <name evidence="9" type="ORF">WCY31_10060</name>
</gene>
<evidence type="ECO:0000256" key="6">
    <source>
        <dbReference type="ARBA" id="ARBA00022801"/>
    </source>
</evidence>
<dbReference type="SUPFAM" id="SSF55920">
    <property type="entry name" value="Creatinase/aminopeptidase"/>
    <property type="match status" value="1"/>
</dbReference>
<evidence type="ECO:0000313" key="10">
    <source>
        <dbReference type="Proteomes" id="UP001447842"/>
    </source>
</evidence>
<dbReference type="RefSeq" id="WP_345972273.1">
    <property type="nucleotide sequence ID" value="NZ_CP147920.1"/>
</dbReference>
<evidence type="ECO:0000259" key="8">
    <source>
        <dbReference type="SMART" id="SM01011"/>
    </source>
</evidence>
<dbReference type="EC" id="3.4.11.9" evidence="4"/>
<evidence type="ECO:0000256" key="4">
    <source>
        <dbReference type="ARBA" id="ARBA00012574"/>
    </source>
</evidence>
<dbReference type="SMART" id="SM01011">
    <property type="entry name" value="AMP_N"/>
    <property type="match status" value="1"/>
</dbReference>
<dbReference type="InterPro" id="IPR007865">
    <property type="entry name" value="Aminopep_P_N"/>
</dbReference>
<keyword evidence="5" id="KW-0479">Metal-binding</keyword>
<evidence type="ECO:0000256" key="7">
    <source>
        <dbReference type="ARBA" id="ARBA00023211"/>
    </source>
</evidence>
<protein>
    <recommendedName>
        <fullName evidence="4">Xaa-Pro aminopeptidase</fullName>
        <ecNumber evidence="4">3.4.11.9</ecNumber>
    </recommendedName>
</protein>
<dbReference type="Gene3D" id="3.40.350.10">
    <property type="entry name" value="Creatinase/prolidase N-terminal domain"/>
    <property type="match status" value="1"/>
</dbReference>
<organism evidence="9 10">
    <name type="scientific">Sulfurimonas diazotrophicus</name>
    <dbReference type="NCBI Taxonomy" id="3131939"/>
    <lineage>
        <taxon>Bacteria</taxon>
        <taxon>Pseudomonadati</taxon>
        <taxon>Campylobacterota</taxon>
        <taxon>Epsilonproteobacteria</taxon>
        <taxon>Campylobacterales</taxon>
        <taxon>Sulfurimonadaceae</taxon>
        <taxon>Sulfurimonas</taxon>
    </lineage>
</organism>
<evidence type="ECO:0000313" key="9">
    <source>
        <dbReference type="EMBL" id="XAU14585.1"/>
    </source>
</evidence>
<dbReference type="CDD" id="cd01087">
    <property type="entry name" value="Prolidase"/>
    <property type="match status" value="1"/>
</dbReference>
<dbReference type="Gene3D" id="3.90.230.10">
    <property type="entry name" value="Creatinase/methionine aminopeptidase superfamily"/>
    <property type="match status" value="1"/>
</dbReference>
<keyword evidence="10" id="KW-1185">Reference proteome</keyword>
<dbReference type="PANTHER" id="PTHR43226">
    <property type="entry name" value="XAA-PRO AMINOPEPTIDASE 3"/>
    <property type="match status" value="1"/>
</dbReference>
<evidence type="ECO:0000256" key="5">
    <source>
        <dbReference type="ARBA" id="ARBA00022723"/>
    </source>
</evidence>
<feature type="domain" description="Aminopeptidase P N-terminal" evidence="8">
    <location>
        <begin position="1"/>
        <end position="135"/>
    </location>
</feature>
<sequence>MNELTYKQRRDRLLAQMEEGAAVLGTATLKTRSNDTEYPYRQNSDFFYLTGFEEDNAALVLVKGGDTNKSILFVQPKVEEMELWTGKRTGVDAAKERFDFDEVYSVEQFEEKLPELLQNLPRLYGDIFGADERFESARNAADTLRHKRETKRPVSQMIDVTQMVRQMRLRKSEEEIATIRAGLEITAAAHHHAMAVCTPGMMEYALQAEYEYMFTKNGAYSDAYTTIIAGGDHANTLHYIKNDAPLNAGDLVLIDAGCEYRHYATDITRTFPVDGRFSEAQREVYEAVLAVQVAVIAQIGPGLLKSELQKNAEWMLCEKMVALGILQGEVDALIEAKAHKKYFPHGIGHWMGIDVHDQAPYHDAEGNELPLAPGMVLTIEPGLYLPEGDESLPERYRGIGIRIEDDILVTESGCENLSVAVAKSVEAIEARCAQNA</sequence>
<evidence type="ECO:0000256" key="1">
    <source>
        <dbReference type="ARBA" id="ARBA00001424"/>
    </source>
</evidence>
<dbReference type="Proteomes" id="UP001447842">
    <property type="component" value="Chromosome"/>
</dbReference>
<dbReference type="GO" id="GO:0004177">
    <property type="term" value="F:aminopeptidase activity"/>
    <property type="evidence" value="ECO:0007669"/>
    <property type="project" value="UniProtKB-KW"/>
</dbReference>
<comment type="catalytic activity">
    <reaction evidence="1">
        <text>Release of any N-terminal amino acid, including proline, that is linked to proline, even from a dipeptide or tripeptide.</text>
        <dbReference type="EC" id="3.4.11.9"/>
    </reaction>
</comment>
<reference evidence="9 10" key="1">
    <citation type="submission" date="2024-03" db="EMBL/GenBank/DDBJ databases">
        <title>Sulfurimonas sp. HSL3-1.</title>
        <authorList>
            <person name="Wang S."/>
        </authorList>
    </citation>
    <scope>NUCLEOTIDE SEQUENCE [LARGE SCALE GENOMIC DNA]</scope>
    <source>
        <strain evidence="9 10">HSL3-1</strain>
    </source>
</reference>
<dbReference type="InterPro" id="IPR052433">
    <property type="entry name" value="X-Pro_dipept-like"/>
</dbReference>